<feature type="transmembrane region" description="Helical" evidence="3">
    <location>
        <begin position="139"/>
        <end position="161"/>
    </location>
</feature>
<dbReference type="Proteomes" id="UP000193920">
    <property type="component" value="Unassembled WGS sequence"/>
</dbReference>
<evidence type="ECO:0000256" key="1">
    <source>
        <dbReference type="ARBA" id="ARBA00004370"/>
    </source>
</evidence>
<evidence type="ECO:0008006" key="6">
    <source>
        <dbReference type="Google" id="ProtNLM"/>
    </source>
</evidence>
<evidence type="ECO:0000256" key="2">
    <source>
        <dbReference type="ARBA" id="ARBA00023136"/>
    </source>
</evidence>
<comment type="caution">
    <text evidence="4">The sequence shown here is derived from an EMBL/GenBank/DDBJ whole genome shotgun (WGS) entry which is preliminary data.</text>
</comment>
<dbReference type="EMBL" id="MCOG01000053">
    <property type="protein sequence ID" value="ORY64682.1"/>
    <property type="molecule type" value="Genomic_DNA"/>
</dbReference>
<proteinExistence type="predicted"/>
<dbReference type="InterPro" id="IPR044839">
    <property type="entry name" value="NDR1-like"/>
</dbReference>
<dbReference type="OrthoDB" id="2122640at2759"/>
<evidence type="ECO:0000313" key="5">
    <source>
        <dbReference type="Proteomes" id="UP000193920"/>
    </source>
</evidence>
<keyword evidence="5" id="KW-1185">Reference proteome</keyword>
<dbReference type="PANTHER" id="PTHR31234:SF2">
    <property type="entry name" value="OS05G0199100 PROTEIN"/>
    <property type="match status" value="1"/>
</dbReference>
<accession>A0A1Y2DZG3</accession>
<dbReference type="PANTHER" id="PTHR31234">
    <property type="entry name" value="LATE EMBRYOGENESIS ABUNDANT (LEA) HYDROXYPROLINE-RICH GLYCOPROTEIN FAMILY"/>
    <property type="match status" value="1"/>
</dbReference>
<evidence type="ECO:0000313" key="4">
    <source>
        <dbReference type="EMBL" id="ORY64682.1"/>
    </source>
</evidence>
<reference evidence="4 5" key="1">
    <citation type="submission" date="2016-08" db="EMBL/GenBank/DDBJ databases">
        <title>A Parts List for Fungal Cellulosomes Revealed by Comparative Genomics.</title>
        <authorList>
            <consortium name="DOE Joint Genome Institute"/>
            <person name="Haitjema C.H."/>
            <person name="Gilmore S.P."/>
            <person name="Henske J.K."/>
            <person name="Solomon K.V."/>
            <person name="De Groot R."/>
            <person name="Kuo A."/>
            <person name="Mondo S.J."/>
            <person name="Salamov A.A."/>
            <person name="Labutti K."/>
            <person name="Zhao Z."/>
            <person name="Chiniquy J."/>
            <person name="Barry K."/>
            <person name="Brewer H.M."/>
            <person name="Purvine S.O."/>
            <person name="Wright A.T."/>
            <person name="Boxma B."/>
            <person name="Van Alen T."/>
            <person name="Hackstein J.H."/>
            <person name="Baker S.E."/>
            <person name="Grigoriev I.V."/>
            <person name="O'Malley M.A."/>
        </authorList>
    </citation>
    <scope>NUCLEOTIDE SEQUENCE [LARGE SCALE GENOMIC DNA]</scope>
    <source>
        <strain evidence="4 5">G1</strain>
    </source>
</reference>
<keyword evidence="2 3" id="KW-0472">Membrane</keyword>
<organism evidence="4 5">
    <name type="scientific">Neocallimastix californiae</name>
    <dbReference type="NCBI Taxonomy" id="1754190"/>
    <lineage>
        <taxon>Eukaryota</taxon>
        <taxon>Fungi</taxon>
        <taxon>Fungi incertae sedis</taxon>
        <taxon>Chytridiomycota</taxon>
        <taxon>Chytridiomycota incertae sedis</taxon>
        <taxon>Neocallimastigomycetes</taxon>
        <taxon>Neocallimastigales</taxon>
        <taxon>Neocallimastigaceae</taxon>
        <taxon>Neocallimastix</taxon>
    </lineage>
</organism>
<protein>
    <recommendedName>
        <fullName evidence="6">Late embryogenesis abundant protein LEA-2 subgroup domain-containing protein</fullName>
    </recommendedName>
</protein>
<dbReference type="Gene3D" id="2.60.40.1820">
    <property type="match status" value="1"/>
</dbReference>
<keyword evidence="3" id="KW-1133">Transmembrane helix</keyword>
<sequence length="346" mass="39493">MEENQNFEEFIGSERYNQNINHFNNNLYSQPPIETNTQILAEDKRRITKELFGRSPIINPKESTYNINSVNTQRDISDYYIAEDKNIRFPNEMASRENVTSSQSYLIKNENTRDSVVNINEDEYFTESKKKRSICCCPLWVCISITIAIIVFIGIMVYIFWPKIPEVSIASVVLSDAPEGSQSLRYEIPNSQNGNKGGVEIDLDIHVIVKNDNFYDLNVHNLDTRVYLQTESLDKAEIGKGSSKDLKFPKHETTEFVLPVTIGYYVEDILTDNALIYLLKSCSMQTPIKIKYEVDIGISLIEKIYKPTYKGDQSFSCPVSDVAGGLTGVLLSDIYSNISQYFSSFF</sequence>
<gene>
    <name evidence="4" type="ORF">LY90DRAFT_700774</name>
</gene>
<name>A0A1Y2DZG3_9FUNG</name>
<evidence type="ECO:0000256" key="3">
    <source>
        <dbReference type="SAM" id="Phobius"/>
    </source>
</evidence>
<dbReference type="STRING" id="1754190.A0A1Y2DZG3"/>
<comment type="subcellular location">
    <subcellularLocation>
        <location evidence="1">Membrane</location>
    </subcellularLocation>
</comment>
<dbReference type="GO" id="GO:0098542">
    <property type="term" value="P:defense response to other organism"/>
    <property type="evidence" value="ECO:0007669"/>
    <property type="project" value="InterPro"/>
</dbReference>
<keyword evidence="3" id="KW-0812">Transmembrane</keyword>
<dbReference type="AlphaFoldDB" id="A0A1Y2DZG3"/>
<dbReference type="SUPFAM" id="SSF117070">
    <property type="entry name" value="LEA14-like"/>
    <property type="match status" value="1"/>
</dbReference>
<dbReference type="GO" id="GO:0016020">
    <property type="term" value="C:membrane"/>
    <property type="evidence" value="ECO:0007669"/>
    <property type="project" value="UniProtKB-SubCell"/>
</dbReference>